<keyword evidence="3" id="KW-0067">ATP-binding</keyword>
<feature type="region of interest" description="Disordered" evidence="5">
    <location>
        <begin position="599"/>
        <end position="622"/>
    </location>
</feature>
<dbReference type="SUPFAM" id="SSF52540">
    <property type="entry name" value="P-loop containing nucleoside triphosphate hydrolases"/>
    <property type="match status" value="3"/>
</dbReference>
<comment type="similarity">
    <text evidence="1">Belongs to the CbxX/CfxQ family.</text>
</comment>
<dbReference type="InterPro" id="IPR041677">
    <property type="entry name" value="DNA2/NAM7_AAA_11"/>
</dbReference>
<dbReference type="CDD" id="cd00009">
    <property type="entry name" value="AAA"/>
    <property type="match status" value="2"/>
</dbReference>
<dbReference type="PRINTS" id="PR00819">
    <property type="entry name" value="CBXCFQXSUPER"/>
</dbReference>
<dbReference type="Pfam" id="PF26601">
    <property type="entry name" value="zf-CHCC_ins"/>
    <property type="match status" value="3"/>
</dbReference>
<evidence type="ECO:0000313" key="7">
    <source>
        <dbReference type="EMBL" id="KAL3783914.1"/>
    </source>
</evidence>
<dbReference type="PANTHER" id="PTHR43392:SF2">
    <property type="entry name" value="AAA-TYPE ATPASE FAMILY PROTEIN _ ANKYRIN REPEAT FAMILY PROTEIN"/>
    <property type="match status" value="1"/>
</dbReference>
<dbReference type="InterPro" id="IPR000641">
    <property type="entry name" value="CbxX/CfxQ"/>
</dbReference>
<protein>
    <recommendedName>
        <fullName evidence="6">AAA+ ATPase domain-containing protein</fullName>
    </recommendedName>
</protein>
<dbReference type="Gene3D" id="1.10.8.60">
    <property type="match status" value="1"/>
</dbReference>
<feature type="domain" description="AAA+ ATPase" evidence="6">
    <location>
        <begin position="2556"/>
        <end position="2652"/>
    </location>
</feature>
<feature type="coiled-coil region" evidence="4">
    <location>
        <begin position="557"/>
        <end position="591"/>
    </location>
</feature>
<dbReference type="Pfam" id="PF26600">
    <property type="entry name" value="zf-CHCC_shd"/>
    <property type="match status" value="1"/>
</dbReference>
<dbReference type="Proteomes" id="UP001530315">
    <property type="component" value="Unassembled WGS sequence"/>
</dbReference>
<evidence type="ECO:0000313" key="8">
    <source>
        <dbReference type="Proteomes" id="UP001530315"/>
    </source>
</evidence>
<comment type="caution">
    <text evidence="7">The sequence shown here is derived from an EMBL/GenBank/DDBJ whole genome shotgun (WGS) entry which is preliminary data.</text>
</comment>
<dbReference type="PANTHER" id="PTHR43392">
    <property type="entry name" value="AAA-TYPE ATPASE FAMILY PROTEIN / ANKYRIN REPEAT FAMILY PROTEIN"/>
    <property type="match status" value="1"/>
</dbReference>
<dbReference type="InterPro" id="IPR058255">
    <property type="entry name" value="zf-CHCC_ins"/>
</dbReference>
<evidence type="ECO:0000256" key="3">
    <source>
        <dbReference type="ARBA" id="ARBA00022840"/>
    </source>
</evidence>
<keyword evidence="8" id="KW-1185">Reference proteome</keyword>
<dbReference type="EMBL" id="JALLAZ020000949">
    <property type="protein sequence ID" value="KAL3783914.1"/>
    <property type="molecule type" value="Genomic_DNA"/>
</dbReference>
<evidence type="ECO:0000256" key="4">
    <source>
        <dbReference type="SAM" id="Coils"/>
    </source>
</evidence>
<keyword evidence="2" id="KW-0547">Nucleotide-binding</keyword>
<feature type="compositionally biased region" description="Polar residues" evidence="5">
    <location>
        <begin position="599"/>
        <end position="608"/>
    </location>
</feature>
<organism evidence="7 8">
    <name type="scientific">Stephanodiscus triporus</name>
    <dbReference type="NCBI Taxonomy" id="2934178"/>
    <lineage>
        <taxon>Eukaryota</taxon>
        <taxon>Sar</taxon>
        <taxon>Stramenopiles</taxon>
        <taxon>Ochrophyta</taxon>
        <taxon>Bacillariophyta</taxon>
        <taxon>Coscinodiscophyceae</taxon>
        <taxon>Thalassiosirophycidae</taxon>
        <taxon>Stephanodiscales</taxon>
        <taxon>Stephanodiscaceae</taxon>
        <taxon>Stephanodiscus</taxon>
    </lineage>
</organism>
<dbReference type="InterPro" id="IPR047187">
    <property type="entry name" value="SF1_C_Upf1"/>
</dbReference>
<dbReference type="InterPro" id="IPR003959">
    <property type="entry name" value="ATPase_AAA_core"/>
</dbReference>
<dbReference type="Gene3D" id="3.40.50.300">
    <property type="entry name" value="P-loop containing nucleotide triphosphate hydrolases"/>
    <property type="match status" value="5"/>
</dbReference>
<dbReference type="InterPro" id="IPR058254">
    <property type="entry name" value="zf-CHCC_shd"/>
</dbReference>
<evidence type="ECO:0000259" key="6">
    <source>
        <dbReference type="SMART" id="SM00382"/>
    </source>
</evidence>
<dbReference type="GO" id="GO:0005524">
    <property type="term" value="F:ATP binding"/>
    <property type="evidence" value="ECO:0007669"/>
    <property type="project" value="UniProtKB-KW"/>
</dbReference>
<evidence type="ECO:0000256" key="5">
    <source>
        <dbReference type="SAM" id="MobiDB-lite"/>
    </source>
</evidence>
<evidence type="ECO:0000256" key="2">
    <source>
        <dbReference type="ARBA" id="ARBA00022741"/>
    </source>
</evidence>
<dbReference type="InterPro" id="IPR003593">
    <property type="entry name" value="AAA+_ATPase"/>
</dbReference>
<dbReference type="Pfam" id="PF13087">
    <property type="entry name" value="AAA_12"/>
    <property type="match status" value="1"/>
</dbReference>
<evidence type="ECO:0000256" key="1">
    <source>
        <dbReference type="ARBA" id="ARBA00010378"/>
    </source>
</evidence>
<sequence>MVLSSTLLPLREIRQNVSLSQQMQAELVDLLLKATLDFGQLVNFIDSLRNPVHCTQGPPGTGKSYLGVQIVYALTIIRKYWMQQNKSVGTPPILVLSYKNHAADEFLCDLLKATGTLLSGNPRISNFHPGQNVQMVRMGNAGDPNLIQYSEKNLAHQRGDRDLQAKQSELCELQDLRRACHRASRSATLFQSYQADMFELGGDDLDPDEVRKRQTNAAYEATEVLFAAIVRRCLLQTFASTQRLDSISRVMNKDAPTDHKFEHTQAYGRCIEHEIQLSLTKLYQGIQHYIDLDASHGDPHELLYLFLSGHHPKPSCSYHEVDQSGEISYRCDQLADWHDPPFCRSHRCVLSAGPACVRCPNEIHPSSKGMLCKDHMCLSSDSCDQPRIGIGKECNEEKYCISHSCFVCVKLNISPASEAQDDTPRNVCDEHPLCSVMDCLQLAIKGKDYCSGHTWDKCEHRDKWGHKCTNWAIASDMPCCSRHMNDWLKQKKNESRVNLVSDAAIGINLDHAAALRLNSKKRKCKGLNKKKKPCGGFAMIGSEFCEAHSPKDAGFKVKQVERDAEFRRLRAEELLAEMPVAEMQIDTLQKDVISRCDSIQDTDSSLDSPDNDDGSSYGPPPDLNNVDFDYCNNLDEVEEADGVQHIREVFEIEGGDGDDDGDGFFYDALGVLPEAYLKEQSSSAADDVHINNSQRTHVPPVKDPTDWSWALSLDDRWAACQAFMHDQCSELSNIMEVVKKDIPQARKSLRDAESRARARVFENKTVIGGTIVGCITRLELIRATRPFAVIVEEASEVLEPLLFACLCQSTVKLQLIGDHLQLQPSLMDKFDFMRINKVNVSMLERLITAPDQHRVPSGVLSVQRRMRRDICDITREYYSDIVAIEDHPVCATKTLPGQEAQLSFWTGREIPGVRSHLYLWTHTGAQGRAEVGVSKQNRQEAQMCVNLSYYLVKCGVRKPSIAILTPYKGQLMLIRKILLSDQSNSKLLTTDPSNTNQVRLSTVDRFQGDEADVVIASLVVDEKSRTQFVKLQNRMIVLLSRARLGCFILGNISYFNQAGGAKHWMKTFDILEAPPATSDNSDALITVDTLALPHNTLGSAPKLSNEVSIPVTTVIALADAYFTDARVGSALPLCCPQHPLVSTFNAQTAKDLDLNFCHVVCNEKLLCSHSCGLKCHWTKRQHHNQKCEVLVDSPCSKHPERLQCTEVYKHAIPSQQSPIDEVIKNYHCPKKVSITLPCSHEEDMLCWQEDNIAIGRDKLPECTRQSLWPYVYPDCGHKLELSCACLEQYKHNPSLVKPCTKLVEYHPAYCTHVKKIKCYLDAEYSTGKRDFVCSEKLTVVLPRCGHEVKSVSCGIHVDLEKWSGGQADEVGIVREGVQYGPKDHICLKPSKFVRICGHEEATTCNKSFEMAEVKYIDEQKPCRIRVPFVHPHCGHPCEIFCSDRKRLGSCQTLTTAPTNEVYEGVTPIFPDNLPQGIGRCTELVTLHRTCGHTQQVACGTARGTQTRLSCREELRIRSPLCGHDIIVPCWRRKTIESWHPWNECSEGSLVSDCTLRSNAKPTVGLTWPDQDVLDILMGCQGCVTVFKGCGHTYKEKCSELLSILRNGGKTKKGASCTEKVIRELPDCGHEVTVLCKTWQLFTEKKTIIKCGAMVKRACWNAPQCGSHVLSLFCDDVRKENATLCCPQLLTWRCKAGKHTRLLQLCLNGVPASCYECWSDDVTNFINSVKEKAVFPLPHSIADDKLQLANILNIGCQHHGDVVEQCVQNVKSRFALNQEEQKQRFYSSLAQNLGKALNRGEDASKRPQFSPTFIPIFFVMDSNKKRNDAQKNGFVRTNNFVKSIPLNGIALYHMTQENMLSLANESKGSTKKELLCGYLFSSHLKLDCDLPTGKKLKEESVKTWREVEGHDCVELKPKNGKLMKQIISWDPSAVYATYRVGPLDADDMKEFAENIGAVTGTGLVLRTASLTHYPTEVAESRILGDLPMCDSIDCPASDIEHVFFQRDSNAKNQGMAAMATSSFYGTWAEYLLFSKFIPTDDDKNEFPLRLHSYSSQTDHDVITLSTEKDLMQKLSLVNGNNENPFGGKKALERGIRAQKEKWEKSNQKKKFITLYQLLLALEIHQKGDIERAMSELNTYCASLQQASSSPTGAKIAHPLLLLAFGRIGFPVMPGLEGDTTELLPDKTKCLRDFGQCAPEMLQLLLNDEEKRSIGLLAGELQGISLTEDGNTRTASPGDLWEELKDTSSVKSDAMEELLKMTGLLRVKKMAVDLFKQGLILSRMDDKIRRLNTPSLNFVFLGNPGTGKTTVARLFAQILCDSGLRKNSNFVEESGQSLKEAGVDDFKKKSQAALDGVLFMDEAYTLDPLGDKFKGAPIANELLTLAENERDRLSFILAGYEDEINDKMFAFNPGFKSRFIEVHFDDFDEDELLSVWNVQREEKQWREQDSRLGRVVVRRLGKVKGRKGFGNARLIRQKLEEACTRAMARDDFDTFDLELRIEDAVGENPIHNRKLQDVVEEIERKTGWLKVKEQVRNLVNICGQNYEREMQGQEQLPVLLNRLFLGNPGTGKTTCARLYGKVLKELGFLSKGEVVERTAGDLGGSVVGESKQKTLALIENCRGKVLLIDEAYALNDTLYGKQALDALVERESSRHRG</sequence>
<gene>
    <name evidence="7" type="ORF">ACHAW5_011037</name>
</gene>
<dbReference type="InterPro" id="IPR027417">
    <property type="entry name" value="P-loop_NTPase"/>
</dbReference>
<dbReference type="SMART" id="SM00382">
    <property type="entry name" value="AAA"/>
    <property type="match status" value="2"/>
</dbReference>
<proteinExistence type="inferred from homology"/>
<dbReference type="Pfam" id="PF13086">
    <property type="entry name" value="AAA_11"/>
    <property type="match status" value="2"/>
</dbReference>
<reference evidence="7 8" key="1">
    <citation type="submission" date="2024-10" db="EMBL/GenBank/DDBJ databases">
        <title>Updated reference genomes for cyclostephanoid diatoms.</title>
        <authorList>
            <person name="Roberts W.R."/>
            <person name="Alverson A.J."/>
        </authorList>
    </citation>
    <scope>NUCLEOTIDE SEQUENCE [LARGE SCALE GENOMIC DNA]</scope>
    <source>
        <strain evidence="7 8">AJA276-08</strain>
    </source>
</reference>
<dbReference type="CDD" id="cd18808">
    <property type="entry name" value="SF1_C_Upf1"/>
    <property type="match status" value="1"/>
</dbReference>
<keyword evidence="4" id="KW-0175">Coiled coil</keyword>
<dbReference type="InterPro" id="IPR041679">
    <property type="entry name" value="DNA2/NAM7-like_C"/>
</dbReference>
<dbReference type="Pfam" id="PF00004">
    <property type="entry name" value="AAA"/>
    <property type="match status" value="2"/>
</dbReference>
<dbReference type="InterPro" id="IPR050773">
    <property type="entry name" value="CbxX/CfxQ_RuBisCO_ESX"/>
</dbReference>
<name>A0ABD3P8B1_9STRA</name>
<accession>A0ABD3P8B1</accession>
<feature type="domain" description="AAA+ ATPase" evidence="6">
    <location>
        <begin position="2292"/>
        <end position="2413"/>
    </location>
</feature>